<dbReference type="Proteomes" id="UP000050509">
    <property type="component" value="Unassembled WGS sequence"/>
</dbReference>
<comment type="caution">
    <text evidence="1">The sequence shown here is derived from an EMBL/GenBank/DDBJ whole genome shotgun (WGS) entry which is preliminary data.</text>
</comment>
<dbReference type="AlphaFoldDB" id="A0A0P9CWJ8"/>
<dbReference type="SUPFAM" id="SSF102588">
    <property type="entry name" value="LmbE-like"/>
    <property type="match status" value="1"/>
</dbReference>
<dbReference type="PANTHER" id="PTHR12993:SF11">
    <property type="entry name" value="N-ACETYLGLUCOSAMINYL-PHOSPHATIDYLINOSITOL DE-N-ACETYLASE"/>
    <property type="match status" value="1"/>
</dbReference>
<name>A0A0P9CWJ8_9CHLR</name>
<keyword evidence="2" id="KW-1185">Reference proteome</keyword>
<evidence type="ECO:0000313" key="1">
    <source>
        <dbReference type="EMBL" id="KPV50488.1"/>
    </source>
</evidence>
<dbReference type="InterPro" id="IPR024078">
    <property type="entry name" value="LmbE-like_dom_sf"/>
</dbReference>
<dbReference type="EMBL" id="LJCR01001365">
    <property type="protein sequence ID" value="KPV50488.1"/>
    <property type="molecule type" value="Genomic_DNA"/>
</dbReference>
<sequence>DVGVALQHRRVDGAALAAVHFLGFRDSGMPGTADNQHPNAFIQAPLERVAGQLAALIRALRPQVVLTFNSYGGYGHPDHIHIHYATRAAFAAAGDPRRYPEQIAAGLEPWQPQKLYYPTFSTRFVRTAVTAMRLARRDPRRFGRNNDVDMVRIIEETTPITTTVACGGYLEANLEARACHRSQGGGVPFGGRVPRPLLRRMFGSESFTRVVPAWDGGPLERDLFAGTIA</sequence>
<dbReference type="PANTHER" id="PTHR12993">
    <property type="entry name" value="N-ACETYLGLUCOSAMINYL-PHOSPHATIDYLINOSITOL DE-N-ACETYLASE-RELATED"/>
    <property type="match status" value="1"/>
</dbReference>
<protein>
    <submittedName>
        <fullName evidence="1">GlcNAc-PI de-N-acetylase</fullName>
    </submittedName>
</protein>
<feature type="non-terminal residue" evidence="1">
    <location>
        <position position="1"/>
    </location>
</feature>
<proteinExistence type="predicted"/>
<accession>A0A0P9CWJ8</accession>
<dbReference type="InterPro" id="IPR003737">
    <property type="entry name" value="GlcNAc_PI_deacetylase-related"/>
</dbReference>
<evidence type="ECO:0000313" key="2">
    <source>
        <dbReference type="Proteomes" id="UP000050509"/>
    </source>
</evidence>
<dbReference type="Gene3D" id="3.40.50.10320">
    <property type="entry name" value="LmbE-like"/>
    <property type="match status" value="1"/>
</dbReference>
<reference evidence="1 2" key="1">
    <citation type="submission" date="2015-09" db="EMBL/GenBank/DDBJ databases">
        <title>Draft genome sequence of Kouleothrix aurantiaca JCM 19913.</title>
        <authorList>
            <person name="Hemp J."/>
        </authorList>
    </citation>
    <scope>NUCLEOTIDE SEQUENCE [LARGE SCALE GENOMIC DNA]</scope>
    <source>
        <strain evidence="1 2">COM-B</strain>
    </source>
</reference>
<dbReference type="GO" id="GO:0016811">
    <property type="term" value="F:hydrolase activity, acting on carbon-nitrogen (but not peptide) bonds, in linear amides"/>
    <property type="evidence" value="ECO:0007669"/>
    <property type="project" value="TreeGrafter"/>
</dbReference>
<organism evidence="1 2">
    <name type="scientific">Kouleothrix aurantiaca</name>
    <dbReference type="NCBI Taxonomy" id="186479"/>
    <lineage>
        <taxon>Bacteria</taxon>
        <taxon>Bacillati</taxon>
        <taxon>Chloroflexota</taxon>
        <taxon>Chloroflexia</taxon>
        <taxon>Chloroflexales</taxon>
        <taxon>Roseiflexineae</taxon>
        <taxon>Roseiflexaceae</taxon>
        <taxon>Kouleothrix</taxon>
    </lineage>
</organism>
<dbReference type="Pfam" id="PF02585">
    <property type="entry name" value="PIG-L"/>
    <property type="match status" value="1"/>
</dbReference>
<gene>
    <name evidence="1" type="ORF">SE17_26670</name>
</gene>